<evidence type="ECO:0000256" key="1">
    <source>
        <dbReference type="ARBA" id="ARBA00000085"/>
    </source>
</evidence>
<dbReference type="SMART" id="SM00388">
    <property type="entry name" value="HisKA"/>
    <property type="match status" value="1"/>
</dbReference>
<dbReference type="InterPro" id="IPR003661">
    <property type="entry name" value="HisK_dim/P_dom"/>
</dbReference>
<dbReference type="InterPro" id="IPR001789">
    <property type="entry name" value="Sig_transdc_resp-reg_receiver"/>
</dbReference>
<dbReference type="PROSITE" id="PS50110">
    <property type="entry name" value="RESPONSE_REGULATORY"/>
    <property type="match status" value="1"/>
</dbReference>
<dbReference type="PROSITE" id="PS50109">
    <property type="entry name" value="HIS_KIN"/>
    <property type="match status" value="1"/>
</dbReference>
<dbReference type="SUPFAM" id="SSF55874">
    <property type="entry name" value="ATPase domain of HSP90 chaperone/DNA topoisomerase II/histidine kinase"/>
    <property type="match status" value="1"/>
</dbReference>
<dbReference type="PRINTS" id="PR00344">
    <property type="entry name" value="BCTRLSENSOR"/>
</dbReference>
<keyword evidence="5 11" id="KW-0418">Kinase</keyword>
<dbReference type="InterPro" id="IPR036097">
    <property type="entry name" value="HisK_dim/P_sf"/>
</dbReference>
<dbReference type="CDD" id="cd00082">
    <property type="entry name" value="HisKA"/>
    <property type="match status" value="1"/>
</dbReference>
<dbReference type="InterPro" id="IPR000014">
    <property type="entry name" value="PAS"/>
</dbReference>
<dbReference type="PANTHER" id="PTHR43047">
    <property type="entry name" value="TWO-COMPONENT HISTIDINE PROTEIN KINASE"/>
    <property type="match status" value="1"/>
</dbReference>
<dbReference type="SUPFAM" id="SSF55785">
    <property type="entry name" value="PYP-like sensor domain (PAS domain)"/>
    <property type="match status" value="2"/>
</dbReference>
<evidence type="ECO:0000256" key="7">
    <source>
        <dbReference type="SAM" id="Coils"/>
    </source>
</evidence>
<dbReference type="GO" id="GO:0016301">
    <property type="term" value="F:kinase activity"/>
    <property type="evidence" value="ECO:0007669"/>
    <property type="project" value="UniProtKB-KW"/>
</dbReference>
<evidence type="ECO:0000259" key="9">
    <source>
        <dbReference type="PROSITE" id="PS50110"/>
    </source>
</evidence>
<protein>
    <recommendedName>
        <fullName evidence="2">histidine kinase</fullName>
        <ecNumber evidence="2">2.7.13.3</ecNumber>
    </recommendedName>
</protein>
<sequence length="843" mass="95571">MSEVELVQQNEQLKRDNAKLLKINRALMQRVEEGGNQSAPYATFEHSVHLAEQVREKTEILNETLAQLERSNRQLKTFKQRFTDAIESISEAFVLLDSSGEIILQNSNFEAFLLSSKLPSETVLNLKTVTEKSTNNRQTINGSEVLKPVYQLPDGRWFQLNERRTVEGGRVLLYTDISALKEAETVRYEQAMAQKSQQLQNLMDNLSQGVVLFNSQNEIEVWNNRFVQLSQLSEQQLSSKRNLSALQRLTELDLRTQFHLGKESYVQTLSDETVLEVRVHQLHDGKIIKTYTDITERHRYALSVQENERRLRLITDNVPAMIAYISADLKFEFTNQVYIDWYGSTTRGLDISALDESLNYKQIQPYVKRALKGESVIFESREINRVGELSYLLKSYVPNLDTNGNALGFFVLIRDITERRINALALQKAHDQLEVRVIERTSQLQSLNQKLVAEVEERRQAQSDLHIAIREAKQANLSKTKFLAAVSHDLLQPLNAAQLFTSSIVEHPLTSDVNRLVSSVNSSLNDLENLICTLVDISKLDAGVVRADKGCFKLSELLDNLANEYHQQSEFYAVQLRYVRCDCLVYSDSVLLARILRNLLSNAFRYTDKGKVLLGCRRRGNNICIEVWDNGAGIEQNQQAEIFKEFKRLKSSPSAFSNGLGLGLAIVEKLSKVLDHPIKVSSTLGKGSLFSVQLPLASNDDLPDITTLPQPTLINTELAARTIWLVDNDINICLAMRTLLEKWGCIIVTAVSLSDLQQQVDLSHDHADMLIVDYHLDDGINGLQVAEQINLLRRSILPVLMITANYNKSLKNKIKEHGLLLLNKPVKALKLKISLLHLLNGKD</sequence>
<dbReference type="CDD" id="cd00156">
    <property type="entry name" value="REC"/>
    <property type="match status" value="1"/>
</dbReference>
<dbReference type="InterPro" id="IPR003594">
    <property type="entry name" value="HATPase_dom"/>
</dbReference>
<keyword evidence="12" id="KW-1185">Reference proteome</keyword>
<evidence type="ECO:0000313" key="11">
    <source>
        <dbReference type="EMBL" id="GLS91098.1"/>
    </source>
</evidence>
<dbReference type="InterPro" id="IPR005467">
    <property type="entry name" value="His_kinase_dom"/>
</dbReference>
<comment type="catalytic activity">
    <reaction evidence="1">
        <text>ATP + protein L-histidine = ADP + protein N-phospho-L-histidine.</text>
        <dbReference type="EC" id="2.7.13.3"/>
    </reaction>
</comment>
<dbReference type="Pfam" id="PF00072">
    <property type="entry name" value="Response_reg"/>
    <property type="match status" value="1"/>
</dbReference>
<dbReference type="SMART" id="SM00387">
    <property type="entry name" value="HATPase_c"/>
    <property type="match status" value="1"/>
</dbReference>
<feature type="domain" description="Response regulatory" evidence="9">
    <location>
        <begin position="722"/>
        <end position="839"/>
    </location>
</feature>
<dbReference type="Proteomes" id="UP001157353">
    <property type="component" value="Unassembled WGS sequence"/>
</dbReference>
<dbReference type="Gene3D" id="3.30.450.20">
    <property type="entry name" value="PAS domain"/>
    <property type="match status" value="3"/>
</dbReference>
<dbReference type="SUPFAM" id="SSF47384">
    <property type="entry name" value="Homodimeric domain of signal transducing histidine kinase"/>
    <property type="match status" value="1"/>
</dbReference>
<dbReference type="Gene3D" id="1.10.287.130">
    <property type="match status" value="1"/>
</dbReference>
<feature type="domain" description="Histidine kinase" evidence="8">
    <location>
        <begin position="485"/>
        <end position="698"/>
    </location>
</feature>
<name>A0ABQ6E132_9GAMM</name>
<evidence type="ECO:0000259" key="8">
    <source>
        <dbReference type="PROSITE" id="PS50109"/>
    </source>
</evidence>
<dbReference type="EC" id="2.7.13.3" evidence="2"/>
<dbReference type="EMBL" id="BSPQ01000010">
    <property type="protein sequence ID" value="GLS91098.1"/>
    <property type="molecule type" value="Genomic_DNA"/>
</dbReference>
<reference evidence="12" key="1">
    <citation type="journal article" date="2019" name="Int. J. Syst. Evol. Microbiol.">
        <title>The Global Catalogue of Microorganisms (GCM) 10K type strain sequencing project: providing services to taxonomists for standard genome sequencing and annotation.</title>
        <authorList>
            <consortium name="The Broad Institute Genomics Platform"/>
            <consortium name="The Broad Institute Genome Sequencing Center for Infectious Disease"/>
            <person name="Wu L."/>
            <person name="Ma J."/>
        </authorList>
    </citation>
    <scope>NUCLEOTIDE SEQUENCE [LARGE SCALE GENOMIC DNA]</scope>
    <source>
        <strain evidence="12">NBRC 103166</strain>
    </source>
</reference>
<dbReference type="Gene3D" id="3.40.50.2300">
    <property type="match status" value="1"/>
</dbReference>
<dbReference type="InterPro" id="IPR000700">
    <property type="entry name" value="PAS-assoc_C"/>
</dbReference>
<dbReference type="SMART" id="SM00091">
    <property type="entry name" value="PAS"/>
    <property type="match status" value="3"/>
</dbReference>
<dbReference type="RefSeq" id="WP_284204382.1">
    <property type="nucleotide sequence ID" value="NZ_BSPQ01000010.1"/>
</dbReference>
<keyword evidence="3 6" id="KW-0597">Phosphoprotein</keyword>
<gene>
    <name evidence="11" type="primary">ercS'</name>
    <name evidence="11" type="ORF">GCM10007916_21670</name>
</gene>
<evidence type="ECO:0000256" key="6">
    <source>
        <dbReference type="PROSITE-ProRule" id="PRU00169"/>
    </source>
</evidence>
<dbReference type="InterPro" id="IPR013656">
    <property type="entry name" value="PAS_4"/>
</dbReference>
<feature type="modified residue" description="4-aspartylphosphate" evidence="6">
    <location>
        <position position="773"/>
    </location>
</feature>
<dbReference type="InterPro" id="IPR035965">
    <property type="entry name" value="PAS-like_dom_sf"/>
</dbReference>
<dbReference type="InterPro" id="IPR011006">
    <property type="entry name" value="CheY-like_superfamily"/>
</dbReference>
<evidence type="ECO:0000259" key="10">
    <source>
        <dbReference type="PROSITE" id="PS50113"/>
    </source>
</evidence>
<dbReference type="PANTHER" id="PTHR43047:SF9">
    <property type="entry name" value="HISTIDINE KINASE"/>
    <property type="match status" value="1"/>
</dbReference>
<evidence type="ECO:0000256" key="3">
    <source>
        <dbReference type="ARBA" id="ARBA00022553"/>
    </source>
</evidence>
<dbReference type="Pfam" id="PF02518">
    <property type="entry name" value="HATPase_c"/>
    <property type="match status" value="1"/>
</dbReference>
<dbReference type="Pfam" id="PF00512">
    <property type="entry name" value="HisKA"/>
    <property type="match status" value="1"/>
</dbReference>
<feature type="coiled-coil region" evidence="7">
    <location>
        <begin position="10"/>
        <end position="81"/>
    </location>
</feature>
<dbReference type="Pfam" id="PF08448">
    <property type="entry name" value="PAS_4"/>
    <property type="match status" value="1"/>
</dbReference>
<keyword evidence="4" id="KW-0808">Transferase</keyword>
<evidence type="ECO:0000256" key="5">
    <source>
        <dbReference type="ARBA" id="ARBA00022777"/>
    </source>
</evidence>
<dbReference type="NCBIfam" id="TIGR00229">
    <property type="entry name" value="sensory_box"/>
    <property type="match status" value="1"/>
</dbReference>
<comment type="caution">
    <text evidence="11">The sequence shown here is derived from an EMBL/GenBank/DDBJ whole genome shotgun (WGS) entry which is preliminary data.</text>
</comment>
<dbReference type="InterPro" id="IPR004358">
    <property type="entry name" value="Sig_transdc_His_kin-like_C"/>
</dbReference>
<feature type="domain" description="PAC" evidence="10">
    <location>
        <begin position="376"/>
        <end position="428"/>
    </location>
</feature>
<keyword evidence="7" id="KW-0175">Coiled coil</keyword>
<dbReference type="PROSITE" id="PS50113">
    <property type="entry name" value="PAC"/>
    <property type="match status" value="1"/>
</dbReference>
<dbReference type="Pfam" id="PF12860">
    <property type="entry name" value="PAS_7"/>
    <property type="match status" value="1"/>
</dbReference>
<evidence type="ECO:0000256" key="2">
    <source>
        <dbReference type="ARBA" id="ARBA00012438"/>
    </source>
</evidence>
<proteinExistence type="predicted"/>
<dbReference type="NCBIfam" id="NF041832">
    <property type="entry name" value="near_NosP_CTERM"/>
    <property type="match status" value="1"/>
</dbReference>
<dbReference type="Gene3D" id="3.30.565.10">
    <property type="entry name" value="Histidine kinase-like ATPase, C-terminal domain"/>
    <property type="match status" value="1"/>
</dbReference>
<evidence type="ECO:0000256" key="4">
    <source>
        <dbReference type="ARBA" id="ARBA00022679"/>
    </source>
</evidence>
<organism evidence="11 12">
    <name type="scientific">Psychromonas marina</name>
    <dbReference type="NCBI Taxonomy" id="88364"/>
    <lineage>
        <taxon>Bacteria</taxon>
        <taxon>Pseudomonadati</taxon>
        <taxon>Pseudomonadota</taxon>
        <taxon>Gammaproteobacteria</taxon>
        <taxon>Alteromonadales</taxon>
        <taxon>Psychromonadaceae</taxon>
        <taxon>Psychromonas</taxon>
    </lineage>
</organism>
<dbReference type="SMART" id="SM00448">
    <property type="entry name" value="REC"/>
    <property type="match status" value="1"/>
</dbReference>
<accession>A0ABQ6E132</accession>
<evidence type="ECO:0000313" key="12">
    <source>
        <dbReference type="Proteomes" id="UP001157353"/>
    </source>
</evidence>
<dbReference type="SUPFAM" id="SSF52172">
    <property type="entry name" value="CheY-like"/>
    <property type="match status" value="1"/>
</dbReference>
<dbReference type="InterPro" id="IPR036890">
    <property type="entry name" value="HATPase_C_sf"/>
</dbReference>